<evidence type="ECO:0000256" key="1">
    <source>
        <dbReference type="SAM" id="MobiDB-lite"/>
    </source>
</evidence>
<evidence type="ECO:0000313" key="3">
    <source>
        <dbReference type="EMBL" id="KAK4445814.1"/>
    </source>
</evidence>
<dbReference type="GO" id="GO:0042981">
    <property type="term" value="P:regulation of apoptotic process"/>
    <property type="evidence" value="ECO:0007669"/>
    <property type="project" value="InterPro"/>
</dbReference>
<protein>
    <recommendedName>
        <fullName evidence="2">Apoptosis regulator Bcl-2 family BH4 domain-containing protein</fullName>
    </recommendedName>
</protein>
<evidence type="ECO:0000259" key="2">
    <source>
        <dbReference type="PROSITE" id="PS50063"/>
    </source>
</evidence>
<comment type="caution">
    <text evidence="3">The sequence shown here is derived from an EMBL/GenBank/DDBJ whole genome shotgun (WGS) entry which is preliminary data.</text>
</comment>
<sequence>MSAIVLPTGGLPPTSIPERIPGYVYAPPEACSIITNPIERQRFKAHGFSHGGFLFRISAPSIGIPVIYITEIATLIEKAPHACCRNVEDANLHFAAEMDRLAHDIATASKTDLPVLEYQYVLHRKFILSYYRHKLDRSGYDWAYLNTRPDLRRGCMAVALEEAFQDLGWGRDCNDSPLFVSWQRHFRYQCDDDEFQATICEAHKEAVGEITGKKGVAERRRIEENAAKEILMGMGRMQKLYREKKKNKNGAGEIASQKSQTQHKADTAKTRINKMAVNKMAANNKKGGLGAAVSSRTRAGEAAARLQMSVLNGNVNDLEGILGGLSLA</sequence>
<keyword evidence="4" id="KW-1185">Reference proteome</keyword>
<gene>
    <name evidence="3" type="ORF">QBC34DRAFT_428782</name>
</gene>
<dbReference type="PROSITE" id="PS50063">
    <property type="entry name" value="BH4_2"/>
    <property type="match status" value="1"/>
</dbReference>
<dbReference type="Proteomes" id="UP001321760">
    <property type="component" value="Unassembled WGS sequence"/>
</dbReference>
<dbReference type="EMBL" id="MU865962">
    <property type="protein sequence ID" value="KAK4445814.1"/>
    <property type="molecule type" value="Genomic_DNA"/>
</dbReference>
<name>A0AAV9GCG2_9PEZI</name>
<accession>A0AAV9GCG2</accession>
<evidence type="ECO:0000313" key="4">
    <source>
        <dbReference type="Proteomes" id="UP001321760"/>
    </source>
</evidence>
<proteinExistence type="predicted"/>
<dbReference type="AlphaFoldDB" id="A0AAV9GCG2"/>
<dbReference type="InterPro" id="IPR003093">
    <property type="entry name" value="Bcl2_BH4"/>
</dbReference>
<reference evidence="3" key="2">
    <citation type="submission" date="2023-05" db="EMBL/GenBank/DDBJ databases">
        <authorList>
            <consortium name="Lawrence Berkeley National Laboratory"/>
            <person name="Steindorff A."/>
            <person name="Hensen N."/>
            <person name="Bonometti L."/>
            <person name="Westerberg I."/>
            <person name="Brannstrom I.O."/>
            <person name="Guillou S."/>
            <person name="Cros-Aarteil S."/>
            <person name="Calhoun S."/>
            <person name="Haridas S."/>
            <person name="Kuo A."/>
            <person name="Mondo S."/>
            <person name="Pangilinan J."/>
            <person name="Riley R."/>
            <person name="Labutti K."/>
            <person name="Andreopoulos B."/>
            <person name="Lipzen A."/>
            <person name="Chen C."/>
            <person name="Yanf M."/>
            <person name="Daum C."/>
            <person name="Ng V."/>
            <person name="Clum A."/>
            <person name="Ohm R."/>
            <person name="Martin F."/>
            <person name="Silar P."/>
            <person name="Natvig D."/>
            <person name="Lalanne C."/>
            <person name="Gautier V."/>
            <person name="Ament-Velasquez S.L."/>
            <person name="Kruys A."/>
            <person name="Hutchinson M.I."/>
            <person name="Powell A.J."/>
            <person name="Barry K."/>
            <person name="Miller A.N."/>
            <person name="Grigoriev I.V."/>
            <person name="Debuchy R."/>
            <person name="Gladieux P."/>
            <person name="Thoren M.H."/>
            <person name="Johannesson H."/>
        </authorList>
    </citation>
    <scope>NUCLEOTIDE SEQUENCE</scope>
    <source>
        <strain evidence="3">PSN243</strain>
    </source>
</reference>
<feature type="region of interest" description="Disordered" evidence="1">
    <location>
        <begin position="246"/>
        <end position="268"/>
    </location>
</feature>
<feature type="domain" description="Apoptosis regulator Bcl-2 family BH4" evidence="2">
    <location>
        <begin position="123"/>
        <end position="142"/>
    </location>
</feature>
<organism evidence="3 4">
    <name type="scientific">Podospora aff. communis PSN243</name>
    <dbReference type="NCBI Taxonomy" id="3040156"/>
    <lineage>
        <taxon>Eukaryota</taxon>
        <taxon>Fungi</taxon>
        <taxon>Dikarya</taxon>
        <taxon>Ascomycota</taxon>
        <taxon>Pezizomycotina</taxon>
        <taxon>Sordariomycetes</taxon>
        <taxon>Sordariomycetidae</taxon>
        <taxon>Sordariales</taxon>
        <taxon>Podosporaceae</taxon>
        <taxon>Podospora</taxon>
    </lineage>
</organism>
<reference evidence="3" key="1">
    <citation type="journal article" date="2023" name="Mol. Phylogenet. Evol.">
        <title>Genome-scale phylogeny and comparative genomics of the fungal order Sordariales.</title>
        <authorList>
            <person name="Hensen N."/>
            <person name="Bonometti L."/>
            <person name="Westerberg I."/>
            <person name="Brannstrom I.O."/>
            <person name="Guillou S."/>
            <person name="Cros-Aarteil S."/>
            <person name="Calhoun S."/>
            <person name="Haridas S."/>
            <person name="Kuo A."/>
            <person name="Mondo S."/>
            <person name="Pangilinan J."/>
            <person name="Riley R."/>
            <person name="LaButti K."/>
            <person name="Andreopoulos B."/>
            <person name="Lipzen A."/>
            <person name="Chen C."/>
            <person name="Yan M."/>
            <person name="Daum C."/>
            <person name="Ng V."/>
            <person name="Clum A."/>
            <person name="Steindorff A."/>
            <person name="Ohm R.A."/>
            <person name="Martin F."/>
            <person name="Silar P."/>
            <person name="Natvig D.O."/>
            <person name="Lalanne C."/>
            <person name="Gautier V."/>
            <person name="Ament-Velasquez S.L."/>
            <person name="Kruys A."/>
            <person name="Hutchinson M.I."/>
            <person name="Powell A.J."/>
            <person name="Barry K."/>
            <person name="Miller A.N."/>
            <person name="Grigoriev I.V."/>
            <person name="Debuchy R."/>
            <person name="Gladieux P."/>
            <person name="Hiltunen Thoren M."/>
            <person name="Johannesson H."/>
        </authorList>
    </citation>
    <scope>NUCLEOTIDE SEQUENCE</scope>
    <source>
        <strain evidence="3">PSN243</strain>
    </source>
</reference>